<accession>A0ACC5WCL2</accession>
<reference evidence="1 2" key="1">
    <citation type="journal article" date="2022" name="bioRxiv">
        <title>An ancient truncated duplication of the anti-Mullerian hormone receptor type 2 gene is a potential conserved master sex determinant in the Pangasiidae catfish family.</title>
        <authorList>
            <person name="Wen M."/>
            <person name="Pan Q."/>
            <person name="Jouanno E."/>
            <person name="Montfort J."/>
            <person name="Zahm M."/>
            <person name="Cabau C."/>
            <person name="Klopp C."/>
            <person name="Iampietro C."/>
            <person name="Roques C."/>
            <person name="Bouchez O."/>
            <person name="Castinel A."/>
            <person name="Donnadieu C."/>
            <person name="Parrinello H."/>
            <person name="Poncet C."/>
            <person name="Belmonte E."/>
            <person name="Gautier V."/>
            <person name="Avarre J.-C."/>
            <person name="Dugue R."/>
            <person name="Gustiano R."/>
            <person name="Ha T.T.T."/>
            <person name="Campet M."/>
            <person name="Sriphairoj K."/>
            <person name="Ribolli J."/>
            <person name="de Almeida F.L."/>
            <person name="Desvignes T."/>
            <person name="Postlethwait J.H."/>
            <person name="Bucao C.F."/>
            <person name="Robinson-Rechavi M."/>
            <person name="Bobe J."/>
            <person name="Herpin A."/>
            <person name="Guiguen Y."/>
        </authorList>
    </citation>
    <scope>NUCLEOTIDE SEQUENCE [LARGE SCALE GENOMIC DNA]</scope>
    <source>
        <strain evidence="1">YG-Dec2019</strain>
    </source>
</reference>
<sequence>MMFEHQDPALKTTAAHRISFSIMDILDPHKFTRKKRDGLSTASSDTPFRSTEFGNMSSSLSGRATPSPPESLLPNNNPGGSTEEVQCSSPLTPDVETTTALGDTHSRLSCPKDPDEADGDEESSSINCAADASSTEDPARRRRRSRTDHGSARPRRARTAFTYEQLVALENKFRATRYLSVCERLNLALALSLTETQVKIWFQNRRTKWKKQNPGAADSILQPPSSSVSPGAGLCGAAVAGFHSFPPFSGGNSIFHSSSAIPLSSPGTLLRPFFSTGYLQPTFFQPHL</sequence>
<evidence type="ECO:0000313" key="2">
    <source>
        <dbReference type="Proteomes" id="UP000829447"/>
    </source>
</evidence>
<organism evidence="1 2">
    <name type="scientific">Pangasianodon gigas</name>
    <name type="common">Mekong giant catfish</name>
    <name type="synonym">Pangasius gigas</name>
    <dbReference type="NCBI Taxonomy" id="30993"/>
    <lineage>
        <taxon>Eukaryota</taxon>
        <taxon>Metazoa</taxon>
        <taxon>Chordata</taxon>
        <taxon>Craniata</taxon>
        <taxon>Vertebrata</taxon>
        <taxon>Euteleostomi</taxon>
        <taxon>Actinopterygii</taxon>
        <taxon>Neopterygii</taxon>
        <taxon>Teleostei</taxon>
        <taxon>Ostariophysi</taxon>
        <taxon>Siluriformes</taxon>
        <taxon>Pangasiidae</taxon>
        <taxon>Pangasianodon</taxon>
    </lineage>
</organism>
<dbReference type="EMBL" id="CM040456">
    <property type="protein sequence ID" value="MCI4376446.1"/>
    <property type="molecule type" value="Genomic_DNA"/>
</dbReference>
<dbReference type="Proteomes" id="UP000829447">
    <property type="component" value="Linkage Group LG3"/>
</dbReference>
<name>A0ACC5WCL2_PANGG</name>
<keyword evidence="2" id="KW-1185">Reference proteome</keyword>
<evidence type="ECO:0000313" key="1">
    <source>
        <dbReference type="EMBL" id="MCI4376446.1"/>
    </source>
</evidence>
<gene>
    <name evidence="1" type="ORF">PGIGA_G00188580</name>
</gene>
<proteinExistence type="predicted"/>
<comment type="caution">
    <text evidence="1">The sequence shown here is derived from an EMBL/GenBank/DDBJ whole genome shotgun (WGS) entry which is preliminary data.</text>
</comment>
<protein>
    <submittedName>
        <fullName evidence="1">Uncharacterized protein</fullName>
    </submittedName>
</protein>